<evidence type="ECO:0000259" key="1">
    <source>
        <dbReference type="Pfam" id="PF00534"/>
    </source>
</evidence>
<dbReference type="PANTHER" id="PTHR45947">
    <property type="entry name" value="SULFOQUINOVOSYL TRANSFERASE SQD2"/>
    <property type="match status" value="1"/>
</dbReference>
<dbReference type="GO" id="GO:0016757">
    <property type="term" value="F:glycosyltransferase activity"/>
    <property type="evidence" value="ECO:0007669"/>
    <property type="project" value="UniProtKB-KW"/>
</dbReference>
<dbReference type="CDD" id="cd03801">
    <property type="entry name" value="GT4_PimA-like"/>
    <property type="match status" value="1"/>
</dbReference>
<accession>A0ABV8S4A4</accession>
<keyword evidence="2" id="KW-0328">Glycosyltransferase</keyword>
<dbReference type="SUPFAM" id="SSF53756">
    <property type="entry name" value="UDP-Glycosyltransferase/glycogen phosphorylase"/>
    <property type="match status" value="1"/>
</dbReference>
<dbReference type="EC" id="2.4.-.-" evidence="2"/>
<comment type="caution">
    <text evidence="2">The sequence shown here is derived from an EMBL/GenBank/DDBJ whole genome shotgun (WGS) entry which is preliminary data.</text>
</comment>
<name>A0ABV8S4A4_9BACL</name>
<organism evidence="2 3">
    <name type="scientific">Cohnella boryungensis</name>
    <dbReference type="NCBI Taxonomy" id="768479"/>
    <lineage>
        <taxon>Bacteria</taxon>
        <taxon>Bacillati</taxon>
        <taxon>Bacillota</taxon>
        <taxon>Bacilli</taxon>
        <taxon>Bacillales</taxon>
        <taxon>Paenibacillaceae</taxon>
        <taxon>Cohnella</taxon>
    </lineage>
</organism>
<dbReference type="RefSeq" id="WP_204600744.1">
    <property type="nucleotide sequence ID" value="NZ_JBHSED010000003.1"/>
</dbReference>
<reference evidence="3" key="1">
    <citation type="journal article" date="2019" name="Int. J. Syst. Evol. Microbiol.">
        <title>The Global Catalogue of Microorganisms (GCM) 10K type strain sequencing project: providing services to taxonomists for standard genome sequencing and annotation.</title>
        <authorList>
            <consortium name="The Broad Institute Genomics Platform"/>
            <consortium name="The Broad Institute Genome Sequencing Center for Infectious Disease"/>
            <person name="Wu L."/>
            <person name="Ma J."/>
        </authorList>
    </citation>
    <scope>NUCLEOTIDE SEQUENCE [LARGE SCALE GENOMIC DNA]</scope>
    <source>
        <strain evidence="3">CGMCC 4.1641</strain>
    </source>
</reference>
<dbReference type="Gene3D" id="3.40.50.2000">
    <property type="entry name" value="Glycogen Phosphorylase B"/>
    <property type="match status" value="2"/>
</dbReference>
<dbReference type="EMBL" id="JBHSED010000003">
    <property type="protein sequence ID" value="MFC4302389.1"/>
    <property type="molecule type" value="Genomic_DNA"/>
</dbReference>
<dbReference type="InterPro" id="IPR050194">
    <property type="entry name" value="Glycosyltransferase_grp1"/>
</dbReference>
<protein>
    <submittedName>
        <fullName evidence="2">Glycosyltransferase family 4 protein</fullName>
        <ecNumber evidence="2">2.4.-.-</ecNumber>
    </submittedName>
</protein>
<gene>
    <name evidence="2" type="ORF">ACFO1S_02895</name>
</gene>
<dbReference type="Proteomes" id="UP001595755">
    <property type="component" value="Unassembled WGS sequence"/>
</dbReference>
<keyword evidence="3" id="KW-1185">Reference proteome</keyword>
<keyword evidence="2" id="KW-0808">Transferase</keyword>
<dbReference type="InterPro" id="IPR001296">
    <property type="entry name" value="Glyco_trans_1"/>
</dbReference>
<dbReference type="Pfam" id="PF00534">
    <property type="entry name" value="Glycos_transf_1"/>
    <property type="match status" value="1"/>
</dbReference>
<evidence type="ECO:0000313" key="2">
    <source>
        <dbReference type="EMBL" id="MFC4302389.1"/>
    </source>
</evidence>
<evidence type="ECO:0000313" key="3">
    <source>
        <dbReference type="Proteomes" id="UP001595755"/>
    </source>
</evidence>
<feature type="domain" description="Glycosyl transferase family 1" evidence="1">
    <location>
        <begin position="195"/>
        <end position="350"/>
    </location>
</feature>
<sequence>MKKPVIVYITNIPVPYRYQLYQSFCSSNDFEGWILFDSLSYGETWATSMDDKVNYEIYGGQSLSGETGKTPLSLKLFRQLWRKSPTVIILSEFSPLLVLQTLLYMLVTRHRVNLISMTDENRAFFDRLSWKRARLLFRKLTLRFVDKCICCSESSREHIEALTQRMKGRTIVSYLTPESCYYEKPAAKELQPVQINLLTVCRLVELKRVDRLIQAAKILDESKDVPNWRLTIVGDGPEEPRLKEMVRRFGLEEKVLFQGRLVGEKVHQAYRDANIFLLTSDQEVWGVVVHEAMLNGLVPVVTKAVGSSELVLKGGGIVIDDSGEESAIVGAIASTLQSLLSNPEKMKRMQRECLKYAGNITIAQEVASYLSAVL</sequence>
<dbReference type="PANTHER" id="PTHR45947:SF3">
    <property type="entry name" value="SULFOQUINOVOSYL TRANSFERASE SQD2"/>
    <property type="match status" value="1"/>
</dbReference>
<proteinExistence type="predicted"/>